<dbReference type="SUPFAM" id="SSF51419">
    <property type="entry name" value="PLP-binding barrel"/>
    <property type="match status" value="1"/>
</dbReference>
<sequence length="240" mass="27781">MYYSMLSERISSVFKKITYAALRTGRNPEEIKLIAVTKSQPIDKIKEASQLGLRIFGENRVQEAKIKIEALKEFIAQWKMSIEWHMIGHLQSNKVKEAVRLFEIIHSMDSEKLAILINKEAEKIGKIQRVLIQVKLSQEESKYGVNIDKIEELMELCTKLPNLKVEGLMTIPPYFENPEDSRPYFKKLRQIKEILSQKGYFLKELSMGMSNDFEVAIEEGATMVRIGTALFGQRPIDRRI</sequence>
<dbReference type="PANTHER" id="PTHR10146:SF14">
    <property type="entry name" value="PYRIDOXAL PHOSPHATE HOMEOSTASIS PROTEIN"/>
    <property type="match status" value="1"/>
</dbReference>
<evidence type="ECO:0000256" key="2">
    <source>
        <dbReference type="HAMAP-Rule" id="MF_02087"/>
    </source>
</evidence>
<organism evidence="6 7">
    <name type="scientific">Thermodesulfovibrio yellowstonii</name>
    <dbReference type="NCBI Taxonomy" id="28262"/>
    <lineage>
        <taxon>Bacteria</taxon>
        <taxon>Pseudomonadati</taxon>
        <taxon>Nitrospirota</taxon>
        <taxon>Thermodesulfovibrionia</taxon>
        <taxon>Thermodesulfovibrionales</taxon>
        <taxon>Thermodesulfovibrionaceae</taxon>
        <taxon>Thermodesulfovibrio</taxon>
    </lineage>
</organism>
<evidence type="ECO:0000256" key="3">
    <source>
        <dbReference type="PIRSR" id="PIRSR004848-1"/>
    </source>
</evidence>
<dbReference type="PIRSF" id="PIRSF004848">
    <property type="entry name" value="YBL036c_PLPDEIII"/>
    <property type="match status" value="1"/>
</dbReference>
<dbReference type="Pfam" id="PF01168">
    <property type="entry name" value="Ala_racemase_N"/>
    <property type="match status" value="1"/>
</dbReference>
<feature type="modified residue" description="N6-(pyridoxal phosphate)lysine" evidence="2 3">
    <location>
        <position position="38"/>
    </location>
</feature>
<dbReference type="EMBL" id="BSDX01000001">
    <property type="protein sequence ID" value="GLI52830.1"/>
    <property type="molecule type" value="Genomic_DNA"/>
</dbReference>
<feature type="domain" description="Alanine racemase N-terminal" evidence="5">
    <location>
        <begin position="32"/>
        <end position="235"/>
    </location>
</feature>
<dbReference type="FunFam" id="3.20.20.10:FF:000018">
    <property type="entry name" value="Pyridoxal phosphate homeostasis protein"/>
    <property type="match status" value="1"/>
</dbReference>
<reference evidence="6" key="1">
    <citation type="submission" date="2022-12" db="EMBL/GenBank/DDBJ databases">
        <title>Reference genome sequencing for broad-spectrum identification of bacterial and archaeal isolates by mass spectrometry.</title>
        <authorList>
            <person name="Sekiguchi Y."/>
            <person name="Tourlousse D.M."/>
        </authorList>
    </citation>
    <scope>NUCLEOTIDE SEQUENCE</scope>
    <source>
        <strain evidence="6">TSL-P1</strain>
    </source>
</reference>
<evidence type="ECO:0000256" key="4">
    <source>
        <dbReference type="RuleBase" id="RU004514"/>
    </source>
</evidence>
<dbReference type="NCBIfam" id="TIGR00044">
    <property type="entry name" value="YggS family pyridoxal phosphate-dependent enzyme"/>
    <property type="match status" value="1"/>
</dbReference>
<dbReference type="Proteomes" id="UP001144297">
    <property type="component" value="Unassembled WGS sequence"/>
</dbReference>
<proteinExistence type="inferred from homology"/>
<evidence type="ECO:0000313" key="6">
    <source>
        <dbReference type="EMBL" id="GLI52830.1"/>
    </source>
</evidence>
<evidence type="ECO:0000259" key="5">
    <source>
        <dbReference type="Pfam" id="PF01168"/>
    </source>
</evidence>
<dbReference type="CDD" id="cd00635">
    <property type="entry name" value="PLPDE_III_YBL036c_like"/>
    <property type="match status" value="1"/>
</dbReference>
<comment type="cofactor">
    <cofactor evidence="3">
        <name>pyridoxal 5'-phosphate</name>
        <dbReference type="ChEBI" id="CHEBI:597326"/>
    </cofactor>
</comment>
<comment type="caution">
    <text evidence="6">The sequence shown here is derived from an EMBL/GenBank/DDBJ whole genome shotgun (WGS) entry which is preliminary data.</text>
</comment>
<evidence type="ECO:0000256" key="1">
    <source>
        <dbReference type="ARBA" id="ARBA00022898"/>
    </source>
</evidence>
<dbReference type="HAMAP" id="MF_02087">
    <property type="entry name" value="PLP_homeostasis"/>
    <property type="match status" value="1"/>
</dbReference>
<dbReference type="GO" id="GO:0030170">
    <property type="term" value="F:pyridoxal phosphate binding"/>
    <property type="evidence" value="ECO:0007669"/>
    <property type="project" value="UniProtKB-UniRule"/>
</dbReference>
<comment type="function">
    <text evidence="2">Pyridoxal 5'-phosphate (PLP)-binding protein, which is involved in PLP homeostasis.</text>
</comment>
<dbReference type="InterPro" id="IPR001608">
    <property type="entry name" value="Ala_racemase_N"/>
</dbReference>
<protein>
    <recommendedName>
        <fullName evidence="2">Pyridoxal phosphate homeostasis protein</fullName>
        <shortName evidence="2">PLP homeostasis protein</shortName>
    </recommendedName>
</protein>
<dbReference type="InterPro" id="IPR029066">
    <property type="entry name" value="PLP-binding_barrel"/>
</dbReference>
<gene>
    <name evidence="6" type="ORF">TISLANDTSLP1_05230</name>
</gene>
<keyword evidence="1 2" id="KW-0663">Pyridoxal phosphate</keyword>
<dbReference type="InterPro" id="IPR011078">
    <property type="entry name" value="PyrdxlP_homeostasis"/>
</dbReference>
<dbReference type="AlphaFoldDB" id="A0A9W6GF34"/>
<accession>A0A9W6GF34</accession>
<dbReference type="Gene3D" id="3.20.20.10">
    <property type="entry name" value="Alanine racemase"/>
    <property type="match status" value="1"/>
</dbReference>
<evidence type="ECO:0000313" key="7">
    <source>
        <dbReference type="Proteomes" id="UP001144297"/>
    </source>
</evidence>
<keyword evidence="7" id="KW-1185">Reference proteome</keyword>
<dbReference type="PANTHER" id="PTHR10146">
    <property type="entry name" value="PROLINE SYNTHETASE CO-TRANSCRIBED BACTERIAL HOMOLOG PROTEIN"/>
    <property type="match status" value="1"/>
</dbReference>
<comment type="similarity">
    <text evidence="2 4">Belongs to the pyridoxal phosphate-binding protein YggS/PROSC family.</text>
</comment>
<name>A0A9W6GF34_9BACT</name>